<feature type="chain" id="PRO_5046165625" description="Outer membrane protein beta-barrel domain-containing protein" evidence="1">
    <location>
        <begin position="19"/>
        <end position="206"/>
    </location>
</feature>
<dbReference type="RefSeq" id="WP_345340940.1">
    <property type="nucleotide sequence ID" value="NZ_BAABLI010000017.1"/>
</dbReference>
<accession>A0ABW4XKC5</accession>
<evidence type="ECO:0000256" key="1">
    <source>
        <dbReference type="SAM" id="SignalP"/>
    </source>
</evidence>
<dbReference type="Gene3D" id="2.40.160.20">
    <property type="match status" value="1"/>
</dbReference>
<dbReference type="Proteomes" id="UP001597380">
    <property type="component" value="Unassembled WGS sequence"/>
</dbReference>
<evidence type="ECO:0000313" key="3">
    <source>
        <dbReference type="Proteomes" id="UP001597380"/>
    </source>
</evidence>
<evidence type="ECO:0008006" key="4">
    <source>
        <dbReference type="Google" id="ProtNLM"/>
    </source>
</evidence>
<gene>
    <name evidence="2" type="ORF">ACFSJ3_08470</name>
</gene>
<evidence type="ECO:0000313" key="2">
    <source>
        <dbReference type="EMBL" id="MFD2096015.1"/>
    </source>
</evidence>
<proteinExistence type="predicted"/>
<organism evidence="2 3">
    <name type="scientific">Corallincola platygyrae</name>
    <dbReference type="NCBI Taxonomy" id="1193278"/>
    <lineage>
        <taxon>Bacteria</taxon>
        <taxon>Pseudomonadati</taxon>
        <taxon>Pseudomonadota</taxon>
        <taxon>Gammaproteobacteria</taxon>
        <taxon>Alteromonadales</taxon>
        <taxon>Psychromonadaceae</taxon>
        <taxon>Corallincola</taxon>
    </lineage>
</organism>
<sequence length="206" mass="23221">MRNLIAFTLFFIMLPAHAESKWEWEASIMAGTSGSDSFEESEDSDYKLDTESGDTIAFTLNLLDGHKKGNKLQYELYLAQSETDLELFDNNGTRTTSPMDIRYYHFGGTYEFVHRDTGLRPYIGATLGATHFDPEDYSSETNFSMGFAGGLKWLANDFIGFRLDGRAIATAMDSNKRIFCNGGCIAQVDSEIWWQYQVTAGLLVKF</sequence>
<keyword evidence="3" id="KW-1185">Reference proteome</keyword>
<keyword evidence="1" id="KW-0732">Signal</keyword>
<feature type="signal peptide" evidence="1">
    <location>
        <begin position="1"/>
        <end position="18"/>
    </location>
</feature>
<reference evidence="3" key="1">
    <citation type="journal article" date="2019" name="Int. J. Syst. Evol. Microbiol.">
        <title>The Global Catalogue of Microorganisms (GCM) 10K type strain sequencing project: providing services to taxonomists for standard genome sequencing and annotation.</title>
        <authorList>
            <consortium name="The Broad Institute Genomics Platform"/>
            <consortium name="The Broad Institute Genome Sequencing Center for Infectious Disease"/>
            <person name="Wu L."/>
            <person name="Ma J."/>
        </authorList>
    </citation>
    <scope>NUCLEOTIDE SEQUENCE [LARGE SCALE GENOMIC DNA]</scope>
    <source>
        <strain evidence="3">CGMCC 1.10992</strain>
    </source>
</reference>
<comment type="caution">
    <text evidence="2">The sequence shown here is derived from an EMBL/GenBank/DDBJ whole genome shotgun (WGS) entry which is preliminary data.</text>
</comment>
<dbReference type="InterPro" id="IPR011250">
    <property type="entry name" value="OMP/PagP_B-barrel"/>
</dbReference>
<name>A0ABW4XKC5_9GAMM</name>
<dbReference type="EMBL" id="JBHUHT010000011">
    <property type="protein sequence ID" value="MFD2096015.1"/>
    <property type="molecule type" value="Genomic_DNA"/>
</dbReference>
<dbReference type="SUPFAM" id="SSF56925">
    <property type="entry name" value="OMPA-like"/>
    <property type="match status" value="1"/>
</dbReference>
<protein>
    <recommendedName>
        <fullName evidence="4">Outer membrane protein beta-barrel domain-containing protein</fullName>
    </recommendedName>
</protein>